<dbReference type="PANTHER" id="PTHR34023:SF4">
    <property type="entry name" value="RNASE H TYPE-1 DOMAIN-CONTAINING PROTEIN"/>
    <property type="match status" value="1"/>
</dbReference>
<name>A0A392T2F0_9FABA</name>
<accession>A0A392T2F0</accession>
<organism evidence="2 3">
    <name type="scientific">Trifolium medium</name>
    <dbReference type="NCBI Taxonomy" id="97028"/>
    <lineage>
        <taxon>Eukaryota</taxon>
        <taxon>Viridiplantae</taxon>
        <taxon>Streptophyta</taxon>
        <taxon>Embryophyta</taxon>
        <taxon>Tracheophyta</taxon>
        <taxon>Spermatophyta</taxon>
        <taxon>Magnoliopsida</taxon>
        <taxon>eudicotyledons</taxon>
        <taxon>Gunneridae</taxon>
        <taxon>Pentapetalae</taxon>
        <taxon>rosids</taxon>
        <taxon>fabids</taxon>
        <taxon>Fabales</taxon>
        <taxon>Fabaceae</taxon>
        <taxon>Papilionoideae</taxon>
        <taxon>50 kb inversion clade</taxon>
        <taxon>NPAAA clade</taxon>
        <taxon>Hologalegina</taxon>
        <taxon>IRL clade</taxon>
        <taxon>Trifolieae</taxon>
        <taxon>Trifolium</taxon>
    </lineage>
</organism>
<evidence type="ECO:0000259" key="1">
    <source>
        <dbReference type="Pfam" id="PF13456"/>
    </source>
</evidence>
<dbReference type="InterPro" id="IPR036397">
    <property type="entry name" value="RNaseH_sf"/>
</dbReference>
<sequence length="71" mass="7846">NFKAVELHVDSTIVVLAICSTGSGSMCGRSLVEKIRRLFHLDREVVVRHSYHEANQCADALANLGCLRGYD</sequence>
<evidence type="ECO:0000313" key="3">
    <source>
        <dbReference type="Proteomes" id="UP000265520"/>
    </source>
</evidence>
<dbReference type="Gene3D" id="3.30.420.10">
    <property type="entry name" value="Ribonuclease H-like superfamily/Ribonuclease H"/>
    <property type="match status" value="1"/>
</dbReference>
<reference evidence="2 3" key="1">
    <citation type="journal article" date="2018" name="Front. Plant Sci.">
        <title>Red Clover (Trifolium pratense) and Zigzag Clover (T. medium) - A Picture of Genomic Similarities and Differences.</title>
        <authorList>
            <person name="Dluhosova J."/>
            <person name="Istvanek J."/>
            <person name="Nedelnik J."/>
            <person name="Repkova J."/>
        </authorList>
    </citation>
    <scope>NUCLEOTIDE SEQUENCE [LARGE SCALE GENOMIC DNA]</scope>
    <source>
        <strain evidence="3">cv. 10/8</strain>
        <tissue evidence="2">Leaf</tissue>
    </source>
</reference>
<dbReference type="InterPro" id="IPR002156">
    <property type="entry name" value="RNaseH_domain"/>
</dbReference>
<comment type="caution">
    <text evidence="2">The sequence shown here is derived from an EMBL/GenBank/DDBJ whole genome shotgun (WGS) entry which is preliminary data.</text>
</comment>
<dbReference type="GO" id="GO:0004523">
    <property type="term" value="F:RNA-DNA hybrid ribonuclease activity"/>
    <property type="evidence" value="ECO:0007669"/>
    <property type="project" value="InterPro"/>
</dbReference>
<dbReference type="SUPFAM" id="SSF53098">
    <property type="entry name" value="Ribonuclease H-like"/>
    <property type="match status" value="1"/>
</dbReference>
<dbReference type="InterPro" id="IPR012337">
    <property type="entry name" value="RNaseH-like_sf"/>
</dbReference>
<evidence type="ECO:0000313" key="2">
    <source>
        <dbReference type="EMBL" id="MCI55303.1"/>
    </source>
</evidence>
<dbReference type="Proteomes" id="UP000265520">
    <property type="component" value="Unassembled WGS sequence"/>
</dbReference>
<proteinExistence type="predicted"/>
<keyword evidence="3" id="KW-1185">Reference proteome</keyword>
<dbReference type="EMBL" id="LXQA010494077">
    <property type="protein sequence ID" value="MCI55303.1"/>
    <property type="molecule type" value="Genomic_DNA"/>
</dbReference>
<feature type="domain" description="RNase H type-1" evidence="1">
    <location>
        <begin position="2"/>
        <end position="64"/>
    </location>
</feature>
<dbReference type="AlphaFoldDB" id="A0A392T2F0"/>
<protein>
    <submittedName>
        <fullName evidence="2">Ethylene responsive transcription factor 1b</fullName>
    </submittedName>
</protein>
<dbReference type="Pfam" id="PF13456">
    <property type="entry name" value="RVT_3"/>
    <property type="match status" value="1"/>
</dbReference>
<dbReference type="PANTHER" id="PTHR34023">
    <property type="entry name" value="RNASE H DOMAIN-CONTAINING PROTEIN"/>
    <property type="match status" value="1"/>
</dbReference>
<feature type="non-terminal residue" evidence="2">
    <location>
        <position position="1"/>
    </location>
</feature>
<dbReference type="GO" id="GO:0003676">
    <property type="term" value="F:nucleic acid binding"/>
    <property type="evidence" value="ECO:0007669"/>
    <property type="project" value="InterPro"/>
</dbReference>